<evidence type="ECO:0008006" key="3">
    <source>
        <dbReference type="Google" id="ProtNLM"/>
    </source>
</evidence>
<sequence>MGDRSAGGAGSDAEAGASEAWAEAVVAGLDGARAAERALADALRPAMSVKEENAQRRAEAVRAAAMGLGAAGCASAAGVSERLLASWRAEDPVFDAALSTARSLAHVHGVVPDVAANPAVLRVALDAILRGVPFIEAGALVGVKRDTFYRLRRGNPHLGALFGAAQNLRRRSVSPGRKRKAELKGYRLVRLDASEPPRADPDA</sequence>
<protein>
    <recommendedName>
        <fullName evidence="3">DNA-binding protein</fullName>
    </recommendedName>
</protein>
<reference evidence="1" key="1">
    <citation type="submission" date="2022-03" db="EMBL/GenBank/DDBJ databases">
        <authorList>
            <person name="Leyn A S."/>
        </authorList>
    </citation>
    <scope>NUCLEOTIDE SEQUENCE</scope>
    <source>
        <strain evidence="1">Streptomyces globisporus 4-3</strain>
    </source>
</reference>
<keyword evidence="2" id="KW-1185">Reference proteome</keyword>
<organism evidence="1 2">
    <name type="scientific">Streptomyces globisporus</name>
    <dbReference type="NCBI Taxonomy" id="1908"/>
    <lineage>
        <taxon>Bacteria</taxon>
        <taxon>Bacillati</taxon>
        <taxon>Actinomycetota</taxon>
        <taxon>Actinomycetes</taxon>
        <taxon>Kitasatosporales</taxon>
        <taxon>Streptomycetaceae</taxon>
        <taxon>Streptomyces</taxon>
    </lineage>
</organism>
<name>A0ABM9H6N3_STRGL</name>
<dbReference type="Proteomes" id="UP001154015">
    <property type="component" value="Unassembled WGS sequence"/>
</dbReference>
<dbReference type="RefSeq" id="WP_030807510.1">
    <property type="nucleotide sequence ID" value="NZ_CAKXYP010000024.1"/>
</dbReference>
<dbReference type="EMBL" id="CAKXYP010000024">
    <property type="protein sequence ID" value="CAH9419305.1"/>
    <property type="molecule type" value="Genomic_DNA"/>
</dbReference>
<proteinExistence type="predicted"/>
<evidence type="ECO:0000313" key="1">
    <source>
        <dbReference type="EMBL" id="CAH9419305.1"/>
    </source>
</evidence>
<accession>A0ABM9H6N3</accession>
<gene>
    <name evidence="1" type="ORF">SGL43_06360</name>
</gene>
<evidence type="ECO:0000313" key="2">
    <source>
        <dbReference type="Proteomes" id="UP001154015"/>
    </source>
</evidence>
<comment type="caution">
    <text evidence="1">The sequence shown here is derived from an EMBL/GenBank/DDBJ whole genome shotgun (WGS) entry which is preliminary data.</text>
</comment>